<evidence type="ECO:0000313" key="1">
    <source>
        <dbReference type="EMBL" id="SVE61274.1"/>
    </source>
</evidence>
<reference evidence="1" key="1">
    <citation type="submission" date="2018-05" db="EMBL/GenBank/DDBJ databases">
        <authorList>
            <person name="Lanie J.A."/>
            <person name="Ng W.-L."/>
            <person name="Kazmierczak K.M."/>
            <person name="Andrzejewski T.M."/>
            <person name="Davidsen T.M."/>
            <person name="Wayne K.J."/>
            <person name="Tettelin H."/>
            <person name="Glass J.I."/>
            <person name="Rusch D."/>
            <person name="Podicherti R."/>
            <person name="Tsui H.-C.T."/>
            <person name="Winkler M.E."/>
        </authorList>
    </citation>
    <scope>NUCLEOTIDE SEQUENCE</scope>
</reference>
<gene>
    <name evidence="1" type="ORF">METZ01_LOCUS514128</name>
</gene>
<protein>
    <submittedName>
        <fullName evidence="1">Uncharacterized protein</fullName>
    </submittedName>
</protein>
<dbReference type="EMBL" id="UINC01229527">
    <property type="protein sequence ID" value="SVE61274.1"/>
    <property type="molecule type" value="Genomic_DNA"/>
</dbReference>
<name>A0A383EXH6_9ZZZZ</name>
<organism evidence="1">
    <name type="scientific">marine metagenome</name>
    <dbReference type="NCBI Taxonomy" id="408172"/>
    <lineage>
        <taxon>unclassified sequences</taxon>
        <taxon>metagenomes</taxon>
        <taxon>ecological metagenomes</taxon>
    </lineage>
</organism>
<accession>A0A383EXH6</accession>
<proteinExistence type="predicted"/>
<dbReference type="AlphaFoldDB" id="A0A383EXH6"/>
<sequence>MSVINEVKVYSPSGKLQKVISQKALLKRLDKLFKDPFLVLKKDRPKGRPRVCRPTKE</sequence>